<evidence type="ECO:0000313" key="2">
    <source>
        <dbReference type="Proteomes" id="UP000242381"/>
    </source>
</evidence>
<dbReference type="OMA" id="ACINFYI"/>
<name>A0A1X0RW38_RHIZD</name>
<proteinExistence type="predicted"/>
<gene>
    <name evidence="1" type="ORF">BCV71DRAFT_236915</name>
</gene>
<protein>
    <submittedName>
        <fullName evidence="1">Uncharacterized protein</fullName>
    </submittedName>
</protein>
<dbReference type="EMBL" id="KV921396">
    <property type="protein sequence ID" value="ORE16118.1"/>
    <property type="molecule type" value="Genomic_DNA"/>
</dbReference>
<reference evidence="1 2" key="1">
    <citation type="journal article" date="2016" name="Proc. Natl. Acad. Sci. U.S.A.">
        <title>Lipid metabolic changes in an early divergent fungus govern the establishment of a mutualistic symbiosis with endobacteria.</title>
        <authorList>
            <person name="Lastovetsky O.A."/>
            <person name="Gaspar M.L."/>
            <person name="Mondo S.J."/>
            <person name="LaButti K.M."/>
            <person name="Sandor L."/>
            <person name="Grigoriev I.V."/>
            <person name="Henry S.A."/>
            <person name="Pawlowska T.E."/>
        </authorList>
    </citation>
    <scope>NUCLEOTIDE SEQUENCE [LARGE SCALE GENOMIC DNA]</scope>
    <source>
        <strain evidence="1 2">ATCC 11559</strain>
    </source>
</reference>
<dbReference type="Proteomes" id="UP000242381">
    <property type="component" value="Unassembled WGS sequence"/>
</dbReference>
<dbReference type="VEuPathDB" id="FungiDB:BCV72DRAFT_339104"/>
<organism evidence="1 2">
    <name type="scientific">Rhizopus microsporus</name>
    <dbReference type="NCBI Taxonomy" id="58291"/>
    <lineage>
        <taxon>Eukaryota</taxon>
        <taxon>Fungi</taxon>
        <taxon>Fungi incertae sedis</taxon>
        <taxon>Mucoromycota</taxon>
        <taxon>Mucoromycotina</taxon>
        <taxon>Mucoromycetes</taxon>
        <taxon>Mucorales</taxon>
        <taxon>Mucorineae</taxon>
        <taxon>Rhizopodaceae</taxon>
        <taxon>Rhizopus</taxon>
    </lineage>
</organism>
<evidence type="ECO:0000313" key="1">
    <source>
        <dbReference type="EMBL" id="ORE16118.1"/>
    </source>
</evidence>
<dbReference type="AlphaFoldDB" id="A0A1X0RW38"/>
<sequence>MYNGQSSSSSLTDQRVINTTKEAEILERTLLGLENERPRSTTLACINFYIENRYEDGCIVTEAKLLCFLDEVVAPRGNLKKGQKDDGSVHELKVETIQQYIKAVVNLHAIQFSRNMSREVKPQAFSVG</sequence>
<accession>A0A1X0RW38</accession>